<evidence type="ECO:0000259" key="3">
    <source>
        <dbReference type="SMART" id="SM00829"/>
    </source>
</evidence>
<sequence>MPRAIRFHQTGGPEVLALEDTPLPPIGPEDVHLRHRAIGVNYIDTYHRSGLYPLPGLPSGLGLEGAGEVVAVGAAVSDLAPGDRVAYGTGPLGAYADEVVVPAAKLVKLPPRINHTQAAGMMLRGMTVAYLLTRTFRVEAGMPVLVHAAAGGVGLIAGQWLRHLGATPIGTVGSAAKVPLAAAHGYAHVIDLSQEDLKARVHEITDGAGVPVVYDGVGKALFEDSLDCLARLGTMVTFGNASGAVPPLDPLTLTNKGSLFLTRPKLMDYTATRAELEGLAQALFQVVESGAVRIEVGQTYPLAEAARAHADLEGRRTTGSTILLP</sequence>
<keyword evidence="5" id="KW-1185">Reference proteome</keyword>
<accession>A0A1G8DRW9</accession>
<evidence type="ECO:0000313" key="5">
    <source>
        <dbReference type="Proteomes" id="UP000217076"/>
    </source>
</evidence>
<dbReference type="Proteomes" id="UP000217076">
    <property type="component" value="Unassembled WGS sequence"/>
</dbReference>
<dbReference type="GO" id="GO:0005829">
    <property type="term" value="C:cytosol"/>
    <property type="evidence" value="ECO:0007669"/>
    <property type="project" value="TreeGrafter"/>
</dbReference>
<dbReference type="Pfam" id="PF00107">
    <property type="entry name" value="ADH_zinc_N"/>
    <property type="match status" value="1"/>
</dbReference>
<dbReference type="SUPFAM" id="SSF51735">
    <property type="entry name" value="NAD(P)-binding Rossmann-fold domains"/>
    <property type="match status" value="1"/>
</dbReference>
<dbReference type="OrthoDB" id="9805883at2"/>
<dbReference type="Gene3D" id="3.90.180.10">
    <property type="entry name" value="Medium-chain alcohol dehydrogenases, catalytic domain"/>
    <property type="match status" value="1"/>
</dbReference>
<dbReference type="CDD" id="cd05286">
    <property type="entry name" value="QOR2"/>
    <property type="match status" value="1"/>
</dbReference>
<protein>
    <submittedName>
        <fullName evidence="4">NADPH2:quinone reductase</fullName>
    </submittedName>
</protein>
<reference evidence="5" key="1">
    <citation type="submission" date="2016-10" db="EMBL/GenBank/DDBJ databases">
        <authorList>
            <person name="Varghese N."/>
            <person name="Submissions S."/>
        </authorList>
    </citation>
    <scope>NUCLEOTIDE SEQUENCE [LARGE SCALE GENOMIC DNA]</scope>
    <source>
        <strain evidence="5">930I</strain>
    </source>
</reference>
<dbReference type="InterPro" id="IPR013149">
    <property type="entry name" value="ADH-like_C"/>
</dbReference>
<dbReference type="InterPro" id="IPR013154">
    <property type="entry name" value="ADH-like_N"/>
</dbReference>
<dbReference type="InterPro" id="IPR011032">
    <property type="entry name" value="GroES-like_sf"/>
</dbReference>
<dbReference type="PANTHER" id="PTHR48106">
    <property type="entry name" value="QUINONE OXIDOREDUCTASE PIG3-RELATED"/>
    <property type="match status" value="1"/>
</dbReference>
<dbReference type="Pfam" id="PF08240">
    <property type="entry name" value="ADH_N"/>
    <property type="match status" value="1"/>
</dbReference>
<evidence type="ECO:0000313" key="4">
    <source>
        <dbReference type="EMBL" id="SDH60447.1"/>
    </source>
</evidence>
<dbReference type="SUPFAM" id="SSF50129">
    <property type="entry name" value="GroES-like"/>
    <property type="match status" value="1"/>
</dbReference>
<name>A0A1G8DRW9_9PROT</name>
<dbReference type="GO" id="GO:0035925">
    <property type="term" value="F:mRNA 3'-UTR AU-rich region binding"/>
    <property type="evidence" value="ECO:0007669"/>
    <property type="project" value="TreeGrafter"/>
</dbReference>
<dbReference type="GO" id="GO:0070402">
    <property type="term" value="F:NADPH binding"/>
    <property type="evidence" value="ECO:0007669"/>
    <property type="project" value="TreeGrafter"/>
</dbReference>
<dbReference type="AlphaFoldDB" id="A0A1G8DRW9"/>
<evidence type="ECO:0000256" key="2">
    <source>
        <dbReference type="ARBA" id="ARBA00023002"/>
    </source>
</evidence>
<dbReference type="InterPro" id="IPR002364">
    <property type="entry name" value="Quin_OxRdtase/zeta-crystal_CS"/>
</dbReference>
<organism evidence="4 5">
    <name type="scientific">Roseospirillum parvum</name>
    <dbReference type="NCBI Taxonomy" id="83401"/>
    <lineage>
        <taxon>Bacteria</taxon>
        <taxon>Pseudomonadati</taxon>
        <taxon>Pseudomonadota</taxon>
        <taxon>Alphaproteobacteria</taxon>
        <taxon>Rhodospirillales</taxon>
        <taxon>Rhodospirillaceae</taxon>
        <taxon>Roseospirillum</taxon>
    </lineage>
</organism>
<dbReference type="SMART" id="SM00829">
    <property type="entry name" value="PKS_ER"/>
    <property type="match status" value="1"/>
</dbReference>
<dbReference type="InterPro" id="IPR020843">
    <property type="entry name" value="ER"/>
</dbReference>
<dbReference type="FunFam" id="3.40.50.720:FF:000053">
    <property type="entry name" value="Quinone oxidoreductase 1"/>
    <property type="match status" value="1"/>
</dbReference>
<keyword evidence="1" id="KW-0521">NADP</keyword>
<proteinExistence type="predicted"/>
<dbReference type="STRING" id="83401.SAMN05421742_108102"/>
<dbReference type="NCBIfam" id="NF008024">
    <property type="entry name" value="PRK10754.1"/>
    <property type="match status" value="1"/>
</dbReference>
<dbReference type="InterPro" id="IPR036291">
    <property type="entry name" value="NAD(P)-bd_dom_sf"/>
</dbReference>
<dbReference type="PANTHER" id="PTHR48106:SF13">
    <property type="entry name" value="QUINONE OXIDOREDUCTASE-RELATED"/>
    <property type="match status" value="1"/>
</dbReference>
<feature type="domain" description="Enoyl reductase (ER)" evidence="3">
    <location>
        <begin position="11"/>
        <end position="323"/>
    </location>
</feature>
<dbReference type="RefSeq" id="WP_092620618.1">
    <property type="nucleotide sequence ID" value="NZ_FNCV01000008.1"/>
</dbReference>
<dbReference type="InterPro" id="IPR047618">
    <property type="entry name" value="QOR-like"/>
</dbReference>
<dbReference type="GO" id="GO:0003960">
    <property type="term" value="F:quinone reductase (NADPH) activity"/>
    <property type="evidence" value="ECO:0007669"/>
    <property type="project" value="InterPro"/>
</dbReference>
<keyword evidence="2" id="KW-0560">Oxidoreductase</keyword>
<dbReference type="PROSITE" id="PS01162">
    <property type="entry name" value="QOR_ZETA_CRYSTAL"/>
    <property type="match status" value="1"/>
</dbReference>
<dbReference type="GO" id="GO:0008270">
    <property type="term" value="F:zinc ion binding"/>
    <property type="evidence" value="ECO:0007669"/>
    <property type="project" value="InterPro"/>
</dbReference>
<gene>
    <name evidence="4" type="ORF">SAMN05421742_108102</name>
</gene>
<evidence type="ECO:0000256" key="1">
    <source>
        <dbReference type="ARBA" id="ARBA00022857"/>
    </source>
</evidence>
<dbReference type="EMBL" id="FNCV01000008">
    <property type="protein sequence ID" value="SDH60447.1"/>
    <property type="molecule type" value="Genomic_DNA"/>
</dbReference>
<dbReference type="Gene3D" id="3.40.50.720">
    <property type="entry name" value="NAD(P)-binding Rossmann-like Domain"/>
    <property type="match status" value="1"/>
</dbReference>